<dbReference type="PROSITE" id="PS51419">
    <property type="entry name" value="RAB"/>
    <property type="match status" value="1"/>
</dbReference>
<feature type="non-terminal residue" evidence="3">
    <location>
        <position position="175"/>
    </location>
</feature>
<evidence type="ECO:0000256" key="1">
    <source>
        <dbReference type="ARBA" id="ARBA00022741"/>
    </source>
</evidence>
<evidence type="ECO:0000313" key="3">
    <source>
        <dbReference type="EMBL" id="JAP90855.1"/>
    </source>
</evidence>
<dbReference type="GO" id="GO:0005525">
    <property type="term" value="F:GTP binding"/>
    <property type="evidence" value="ECO:0007669"/>
    <property type="project" value="UniProtKB-KW"/>
</dbReference>
<dbReference type="GO" id="GO:0003924">
    <property type="term" value="F:GTPase activity"/>
    <property type="evidence" value="ECO:0007669"/>
    <property type="project" value="InterPro"/>
</dbReference>
<dbReference type="InterPro" id="IPR027417">
    <property type="entry name" value="P-loop_NTPase"/>
</dbReference>
<dbReference type="AlphaFoldDB" id="A0A146K4R2"/>
<keyword evidence="1" id="KW-0547">Nucleotide-binding</keyword>
<gene>
    <name evidence="3" type="ORF">TPC1_17721</name>
</gene>
<keyword evidence="2" id="KW-0342">GTP-binding</keyword>
<dbReference type="Gene3D" id="3.40.50.300">
    <property type="entry name" value="P-loop containing nucleotide triphosphate hydrolases"/>
    <property type="match status" value="1"/>
</dbReference>
<dbReference type="SUPFAM" id="SSF52540">
    <property type="entry name" value="P-loop containing nucleoside triphosphate hydrolases"/>
    <property type="match status" value="1"/>
</dbReference>
<reference evidence="3" key="1">
    <citation type="submission" date="2015-07" db="EMBL/GenBank/DDBJ databases">
        <title>Adaptation to a free-living lifestyle via gene acquisitions in the diplomonad Trepomonas sp. PC1.</title>
        <authorList>
            <person name="Xu F."/>
            <person name="Jerlstrom-Hultqvist J."/>
            <person name="Kolisko M."/>
            <person name="Simpson A.G.B."/>
            <person name="Roger A.J."/>
            <person name="Svard S.G."/>
            <person name="Andersson J.O."/>
        </authorList>
    </citation>
    <scope>NUCLEOTIDE SEQUENCE</scope>
    <source>
        <strain evidence="3">PC1</strain>
    </source>
</reference>
<dbReference type="Pfam" id="PF00071">
    <property type="entry name" value="Ras"/>
    <property type="match status" value="1"/>
</dbReference>
<dbReference type="InterPro" id="IPR001806">
    <property type="entry name" value="Small_GTPase"/>
</dbReference>
<proteinExistence type="predicted"/>
<protein>
    <submittedName>
        <fullName evidence="3">Rab-like protein</fullName>
    </submittedName>
</protein>
<evidence type="ECO:0000256" key="2">
    <source>
        <dbReference type="ARBA" id="ARBA00023134"/>
    </source>
</evidence>
<name>A0A146K4R2_9EUKA</name>
<dbReference type="EMBL" id="GDID01005751">
    <property type="protein sequence ID" value="JAP90855.1"/>
    <property type="molecule type" value="Transcribed_RNA"/>
</dbReference>
<accession>A0A146K4R2</accession>
<sequence length="175" mass="19585">MPIIRTTVAIVGDPQVGKTTLIQQYCNDQKQTKQIMPTMLPEIYVKRVKIPETNYQVELTLIDSPSHRLALPLGAKAIAECDFVLVVINAQNPNSQDAARQFLAYFRDATMQEKPKGVLVSNYSFEGQDAMTDDQLQIFAQQLGMPVVKCNASNCKDIDIPFMMIANAAYNLEKK</sequence>
<dbReference type="PANTHER" id="PTHR47977">
    <property type="entry name" value="RAS-RELATED PROTEIN RAB"/>
    <property type="match status" value="1"/>
</dbReference>
<organism evidence="3">
    <name type="scientific">Trepomonas sp. PC1</name>
    <dbReference type="NCBI Taxonomy" id="1076344"/>
    <lineage>
        <taxon>Eukaryota</taxon>
        <taxon>Metamonada</taxon>
        <taxon>Diplomonadida</taxon>
        <taxon>Hexamitidae</taxon>
        <taxon>Hexamitinae</taxon>
        <taxon>Trepomonas</taxon>
    </lineage>
</organism>
<dbReference type="InterPro" id="IPR050227">
    <property type="entry name" value="Rab"/>
</dbReference>